<evidence type="ECO:0000256" key="1">
    <source>
        <dbReference type="SAM" id="SignalP"/>
    </source>
</evidence>
<keyword evidence="3" id="KW-1185">Reference proteome</keyword>
<organism evidence="2 3">
    <name type="scientific">Reichenbachiella carrageenanivorans</name>
    <dbReference type="NCBI Taxonomy" id="2979869"/>
    <lineage>
        <taxon>Bacteria</taxon>
        <taxon>Pseudomonadati</taxon>
        <taxon>Bacteroidota</taxon>
        <taxon>Cytophagia</taxon>
        <taxon>Cytophagales</taxon>
        <taxon>Reichenbachiellaceae</taxon>
        <taxon>Reichenbachiella</taxon>
    </lineage>
</organism>
<sequence length="180" mass="20593">MRKWIALCASLLILHAGVCQTEKIDNGYNLKEHCSPSDCKYFKFNNNILFPQGEGTDWEMANAEIAVKQTGSYILTGDMYVKGEEMGAELKFEIEFYDVNNKLIHTVQTETIEYYSEPDYAEPIVVSGTISPELAKEMDFLDFLIIESKNRPYYELTTDCYGPCNNYQLNASIKAFKKSK</sequence>
<evidence type="ECO:0000313" key="3">
    <source>
        <dbReference type="Proteomes" id="UP001062165"/>
    </source>
</evidence>
<dbReference type="RefSeq" id="WP_263051314.1">
    <property type="nucleotide sequence ID" value="NZ_CP106735.1"/>
</dbReference>
<dbReference type="EMBL" id="CP106735">
    <property type="protein sequence ID" value="UXX79583.1"/>
    <property type="molecule type" value="Genomic_DNA"/>
</dbReference>
<protein>
    <recommendedName>
        <fullName evidence="4">NlpE N-terminal domain-containing protein</fullName>
    </recommendedName>
</protein>
<gene>
    <name evidence="2" type="ORF">N7E81_00470</name>
</gene>
<reference evidence="2" key="1">
    <citation type="submission" date="2022-10" db="EMBL/GenBank/DDBJ databases">
        <title>Comparative genomics and taxonomic characterization of three novel marine species of genus Reichenbachiella exhibiting antioxidant and polysaccharide degradation activities.</title>
        <authorList>
            <person name="Muhammad N."/>
            <person name="Lee Y.-J."/>
            <person name="Ko J."/>
            <person name="Kim S.-G."/>
        </authorList>
    </citation>
    <scope>NUCLEOTIDE SEQUENCE</scope>
    <source>
        <strain evidence="2">Wsw4-B4</strain>
    </source>
</reference>
<evidence type="ECO:0008006" key="4">
    <source>
        <dbReference type="Google" id="ProtNLM"/>
    </source>
</evidence>
<keyword evidence="1" id="KW-0732">Signal</keyword>
<dbReference type="Proteomes" id="UP001062165">
    <property type="component" value="Chromosome"/>
</dbReference>
<feature type="chain" id="PRO_5045307213" description="NlpE N-terminal domain-containing protein" evidence="1">
    <location>
        <begin position="22"/>
        <end position="180"/>
    </location>
</feature>
<proteinExistence type="predicted"/>
<evidence type="ECO:0000313" key="2">
    <source>
        <dbReference type="EMBL" id="UXX79583.1"/>
    </source>
</evidence>
<name>A0ABY6D0F7_9BACT</name>
<accession>A0ABY6D0F7</accession>
<feature type="signal peptide" evidence="1">
    <location>
        <begin position="1"/>
        <end position="21"/>
    </location>
</feature>